<gene>
    <name evidence="2" type="ORF">SAMN05216270_10628</name>
</gene>
<sequence length="197" mass="20811">MGEVTIRLNRFGLERGRMWQAVLAAVAIALPLAVWLGLERALGDSVQTIGDGDTLYLQSSPVAAASLEYELPGKGWTSPGVHFADQRQNFTRDHLTASVEVDSGVDSLERLLERRASQIVGQPGYAYNNLRAYTDTATGLTGFRADVIGIDTAGSITVVGNDKGAAAILVLLAPGADPNAATVDPAPFIATFKLEGE</sequence>
<evidence type="ECO:0000256" key="1">
    <source>
        <dbReference type="SAM" id="Phobius"/>
    </source>
</evidence>
<accession>A0A1G6WGL1</accession>
<protein>
    <submittedName>
        <fullName evidence="2">Uncharacterized protein</fullName>
    </submittedName>
</protein>
<dbReference type="AlphaFoldDB" id="A0A1G6WGL1"/>
<evidence type="ECO:0000313" key="3">
    <source>
        <dbReference type="Proteomes" id="UP000198949"/>
    </source>
</evidence>
<organism evidence="2 3">
    <name type="scientific">Glycomyces harbinensis</name>
    <dbReference type="NCBI Taxonomy" id="58114"/>
    <lineage>
        <taxon>Bacteria</taxon>
        <taxon>Bacillati</taxon>
        <taxon>Actinomycetota</taxon>
        <taxon>Actinomycetes</taxon>
        <taxon>Glycomycetales</taxon>
        <taxon>Glycomycetaceae</taxon>
        <taxon>Glycomyces</taxon>
    </lineage>
</organism>
<name>A0A1G6WGL1_9ACTN</name>
<dbReference type="OrthoDB" id="5180777at2"/>
<keyword evidence="1" id="KW-0472">Membrane</keyword>
<feature type="transmembrane region" description="Helical" evidence="1">
    <location>
        <begin position="21"/>
        <end position="38"/>
    </location>
</feature>
<dbReference type="RefSeq" id="WP_091034086.1">
    <property type="nucleotide sequence ID" value="NZ_FNAD01000006.1"/>
</dbReference>
<evidence type="ECO:0000313" key="2">
    <source>
        <dbReference type="EMBL" id="SDD64914.1"/>
    </source>
</evidence>
<proteinExistence type="predicted"/>
<keyword evidence="3" id="KW-1185">Reference proteome</keyword>
<dbReference type="EMBL" id="FNAD01000006">
    <property type="protein sequence ID" value="SDD64914.1"/>
    <property type="molecule type" value="Genomic_DNA"/>
</dbReference>
<keyword evidence="1" id="KW-1133">Transmembrane helix</keyword>
<keyword evidence="1" id="KW-0812">Transmembrane</keyword>
<dbReference type="Proteomes" id="UP000198949">
    <property type="component" value="Unassembled WGS sequence"/>
</dbReference>
<reference evidence="3" key="1">
    <citation type="submission" date="2016-10" db="EMBL/GenBank/DDBJ databases">
        <authorList>
            <person name="Varghese N."/>
            <person name="Submissions S."/>
        </authorList>
    </citation>
    <scope>NUCLEOTIDE SEQUENCE [LARGE SCALE GENOMIC DNA]</scope>
    <source>
        <strain evidence="3">CGMCC 4.3516</strain>
    </source>
</reference>
<dbReference type="STRING" id="58114.SAMN05216270_10628"/>